<name>A0ABU3PAC4_9BURK</name>
<dbReference type="Gene3D" id="3.40.30.10">
    <property type="entry name" value="Glutaredoxin"/>
    <property type="match status" value="1"/>
</dbReference>
<dbReference type="PANTHER" id="PTHR44051:SF2">
    <property type="entry name" value="HYPOTHETICAL GLUTATHIONE S-TRANSFERASE LIKE PROTEIN"/>
    <property type="match status" value="1"/>
</dbReference>
<sequence>MDSSTVFFGNHESGHSYKVALLLALARIPHRYRWIDLELPREARPADFRAASRFGEVPVLVWQGRAYCQSNAILLSLAEQHPQWWGGDAAAAREWLCWEANRIGFSVPNLRFARHWSPQPPAVMAWLEARARADLQTLDEALAGRDFLLGDEPSIADLSCCGYLFWLEQAGLDAADLPHLQAWLARIAGLPAWQAPYDLLKKKEESQA</sequence>
<feature type="domain" description="GST C-terminal" evidence="2">
    <location>
        <begin position="85"/>
        <end position="208"/>
    </location>
</feature>
<reference evidence="3" key="1">
    <citation type="submission" date="2023-09" db="EMBL/GenBank/DDBJ databases">
        <title>Paucibacter sp. APW11 Genome sequencing and assembly.</title>
        <authorList>
            <person name="Kim I."/>
        </authorList>
    </citation>
    <scope>NUCLEOTIDE SEQUENCE</scope>
    <source>
        <strain evidence="3">APW11</strain>
    </source>
</reference>
<dbReference type="InterPro" id="IPR040079">
    <property type="entry name" value="Glutathione_S-Trfase"/>
</dbReference>
<dbReference type="PROSITE" id="PS50405">
    <property type="entry name" value="GST_CTER"/>
    <property type="match status" value="1"/>
</dbReference>
<dbReference type="Proteomes" id="UP001246372">
    <property type="component" value="Unassembled WGS sequence"/>
</dbReference>
<evidence type="ECO:0000259" key="2">
    <source>
        <dbReference type="PROSITE" id="PS50405"/>
    </source>
</evidence>
<dbReference type="InterPro" id="IPR010987">
    <property type="entry name" value="Glutathione-S-Trfase_C-like"/>
</dbReference>
<dbReference type="InterPro" id="IPR004045">
    <property type="entry name" value="Glutathione_S-Trfase_N"/>
</dbReference>
<evidence type="ECO:0000313" key="4">
    <source>
        <dbReference type="Proteomes" id="UP001246372"/>
    </source>
</evidence>
<dbReference type="Gene3D" id="1.20.1050.10">
    <property type="match status" value="1"/>
</dbReference>
<dbReference type="PROSITE" id="PS50404">
    <property type="entry name" value="GST_NTER"/>
    <property type="match status" value="1"/>
</dbReference>
<evidence type="ECO:0000259" key="1">
    <source>
        <dbReference type="PROSITE" id="PS50404"/>
    </source>
</evidence>
<evidence type="ECO:0000313" key="3">
    <source>
        <dbReference type="EMBL" id="MDT8999217.1"/>
    </source>
</evidence>
<gene>
    <name evidence="3" type="ORF">RQP53_08050</name>
</gene>
<dbReference type="RefSeq" id="WP_315649707.1">
    <property type="nucleotide sequence ID" value="NZ_JAVXZY010000002.1"/>
</dbReference>
<proteinExistence type="predicted"/>
<dbReference type="SUPFAM" id="SSF52833">
    <property type="entry name" value="Thioredoxin-like"/>
    <property type="match status" value="1"/>
</dbReference>
<comment type="caution">
    <text evidence="3">The sequence shown here is derived from an EMBL/GenBank/DDBJ whole genome shotgun (WGS) entry which is preliminary data.</text>
</comment>
<keyword evidence="4" id="KW-1185">Reference proteome</keyword>
<protein>
    <submittedName>
        <fullName evidence="3">Glutathione S-transferase family protein</fullName>
    </submittedName>
</protein>
<dbReference type="SUPFAM" id="SSF47616">
    <property type="entry name" value="GST C-terminal domain-like"/>
    <property type="match status" value="1"/>
</dbReference>
<dbReference type="Pfam" id="PF13409">
    <property type="entry name" value="GST_N_2"/>
    <property type="match status" value="1"/>
</dbReference>
<dbReference type="PANTHER" id="PTHR44051">
    <property type="entry name" value="GLUTATHIONE S-TRANSFERASE-RELATED"/>
    <property type="match status" value="1"/>
</dbReference>
<dbReference type="Pfam" id="PF13410">
    <property type="entry name" value="GST_C_2"/>
    <property type="match status" value="1"/>
</dbReference>
<dbReference type="SFLD" id="SFLDG00358">
    <property type="entry name" value="Main_(cytGST)"/>
    <property type="match status" value="1"/>
</dbReference>
<accession>A0ABU3PAC4</accession>
<dbReference type="EMBL" id="JAVXZY010000002">
    <property type="protein sequence ID" value="MDT8999217.1"/>
    <property type="molecule type" value="Genomic_DNA"/>
</dbReference>
<dbReference type="InterPro" id="IPR036282">
    <property type="entry name" value="Glutathione-S-Trfase_C_sf"/>
</dbReference>
<feature type="domain" description="GST N-terminal" evidence="1">
    <location>
        <begin position="3"/>
        <end position="85"/>
    </location>
</feature>
<organism evidence="3 4">
    <name type="scientific">Roseateles aquae</name>
    <dbReference type="NCBI Taxonomy" id="3077235"/>
    <lineage>
        <taxon>Bacteria</taxon>
        <taxon>Pseudomonadati</taxon>
        <taxon>Pseudomonadota</taxon>
        <taxon>Betaproteobacteria</taxon>
        <taxon>Burkholderiales</taxon>
        <taxon>Sphaerotilaceae</taxon>
        <taxon>Roseateles</taxon>
    </lineage>
</organism>
<dbReference type="SFLD" id="SFLDS00019">
    <property type="entry name" value="Glutathione_Transferase_(cytos"/>
    <property type="match status" value="1"/>
</dbReference>
<dbReference type="InterPro" id="IPR036249">
    <property type="entry name" value="Thioredoxin-like_sf"/>
</dbReference>